<evidence type="ECO:0000313" key="2">
    <source>
        <dbReference type="Proteomes" id="UP001571476"/>
    </source>
</evidence>
<dbReference type="Proteomes" id="UP001571476">
    <property type="component" value="Unassembled WGS sequence"/>
</dbReference>
<gene>
    <name evidence="1" type="ORF">ACEG43_40215</name>
</gene>
<protein>
    <submittedName>
        <fullName evidence="1">Uncharacterized protein</fullName>
    </submittedName>
</protein>
<evidence type="ECO:0000313" key="1">
    <source>
        <dbReference type="EMBL" id="MFA3842344.1"/>
    </source>
</evidence>
<dbReference type="EMBL" id="JBGOSP010000036">
    <property type="protein sequence ID" value="MFA3842344.1"/>
    <property type="molecule type" value="Genomic_DNA"/>
</dbReference>
<keyword evidence="2" id="KW-1185">Reference proteome</keyword>
<reference evidence="1 2" key="1">
    <citation type="submission" date="2024-08" db="EMBL/GenBank/DDBJ databases">
        <title>Genome sequence of Streptomyces aureus CACIA-1.46HGO.</title>
        <authorList>
            <person name="Evangelista-Martinez Z."/>
        </authorList>
    </citation>
    <scope>NUCLEOTIDE SEQUENCE [LARGE SCALE GENOMIC DNA]</scope>
    <source>
        <strain evidence="1 2">CACIA-1.46HGO</strain>
    </source>
</reference>
<name>A0ABV4SXJ9_9ACTN</name>
<dbReference type="RefSeq" id="WP_372566360.1">
    <property type="nucleotide sequence ID" value="NZ_JBGOSP010000036.1"/>
</dbReference>
<organism evidence="1 2">
    <name type="scientific">Streptomyces aureus</name>
    <dbReference type="NCBI Taxonomy" id="193461"/>
    <lineage>
        <taxon>Bacteria</taxon>
        <taxon>Bacillati</taxon>
        <taxon>Actinomycetota</taxon>
        <taxon>Actinomycetes</taxon>
        <taxon>Kitasatosporales</taxon>
        <taxon>Streptomycetaceae</taxon>
        <taxon>Streptomyces</taxon>
    </lineage>
</organism>
<comment type="caution">
    <text evidence="1">The sequence shown here is derived from an EMBL/GenBank/DDBJ whole genome shotgun (WGS) entry which is preliminary data.</text>
</comment>
<proteinExistence type="predicted"/>
<sequence length="40" mass="4589">MTEIPLIAQLSEDERANESRCSVIAKQHVAWHRVDDGARR</sequence>
<accession>A0ABV4SXJ9</accession>